<accession>A0A1I6PF31</accession>
<feature type="domain" description="Endonuclease/exonuclease/phosphatase" evidence="1">
    <location>
        <begin position="32"/>
        <end position="273"/>
    </location>
</feature>
<dbReference type="EMBL" id="FOZZ01000001">
    <property type="protein sequence ID" value="SFS38698.1"/>
    <property type="molecule type" value="Genomic_DNA"/>
</dbReference>
<dbReference type="GO" id="GO:0004519">
    <property type="term" value="F:endonuclease activity"/>
    <property type="evidence" value="ECO:0007669"/>
    <property type="project" value="UniProtKB-KW"/>
</dbReference>
<name>A0A1I6PF31_9SPHI</name>
<dbReference type="AlphaFoldDB" id="A0A1I6PF31"/>
<evidence type="ECO:0000313" key="3">
    <source>
        <dbReference type="Proteomes" id="UP000198785"/>
    </source>
</evidence>
<dbReference type="OrthoDB" id="9793162at2"/>
<evidence type="ECO:0000313" key="2">
    <source>
        <dbReference type="EMBL" id="SFS38698.1"/>
    </source>
</evidence>
<dbReference type="RefSeq" id="WP_093363487.1">
    <property type="nucleotide sequence ID" value="NZ_FOZZ01000001.1"/>
</dbReference>
<evidence type="ECO:0000259" key="1">
    <source>
        <dbReference type="Pfam" id="PF03372"/>
    </source>
</evidence>
<dbReference type="InterPro" id="IPR005135">
    <property type="entry name" value="Endo/exonuclease/phosphatase"/>
</dbReference>
<keyword evidence="2" id="KW-0540">Nuclease</keyword>
<protein>
    <submittedName>
        <fullName evidence="2">Metal-dependent hydrolase, endonuclease/exonuclease/phosphatase family</fullName>
    </submittedName>
</protein>
<gene>
    <name evidence="2" type="ORF">SAMN05660206_101426</name>
</gene>
<reference evidence="2 3" key="1">
    <citation type="submission" date="2016-10" db="EMBL/GenBank/DDBJ databases">
        <authorList>
            <person name="de Groot N.N."/>
        </authorList>
    </citation>
    <scope>NUCLEOTIDE SEQUENCE [LARGE SCALE GENOMIC DNA]</scope>
    <source>
        <strain evidence="2 3">DSM 22789</strain>
    </source>
</reference>
<dbReference type="Pfam" id="PF03372">
    <property type="entry name" value="Exo_endo_phos"/>
    <property type="match status" value="1"/>
</dbReference>
<dbReference type="PANTHER" id="PTHR12121:SF36">
    <property type="entry name" value="ENDONUCLEASE_EXONUCLEASE_PHOSPHATASE DOMAIN-CONTAINING PROTEIN"/>
    <property type="match status" value="1"/>
</dbReference>
<sequence>MKSLRNIIYGGICLLLVSACTQEHPVSEFKVASFNLRMDTSKDSLNAWEYRKEMVKDLLVFHEIDIVGTQEGFIHQLRAIDEIHNFAFVGVGRDNGGTEGEHSAIFYNTDKFDVVDKGDFWFSETPDKPGLGWDAICCNRICSWVKLKDKRNGKEFFVFNAHFDHQGQKAREESAKLLVKKVEEISGGLPVVATGDFNSTPETVQIQTIKEQLKDAYEVTKIPPYGPLGTFNSFDWHATAKHRIDYVFVTDDIVVEKYGVLVDALNMRFPSDHMPVVAKLRLE</sequence>
<dbReference type="Proteomes" id="UP000198785">
    <property type="component" value="Unassembled WGS sequence"/>
</dbReference>
<keyword evidence="3" id="KW-1185">Reference proteome</keyword>
<dbReference type="CDD" id="cd09083">
    <property type="entry name" value="EEP-1"/>
    <property type="match status" value="1"/>
</dbReference>
<keyword evidence="2" id="KW-0269">Exonuclease</keyword>
<proteinExistence type="predicted"/>
<keyword evidence="2" id="KW-0378">Hydrolase</keyword>
<dbReference type="PANTHER" id="PTHR12121">
    <property type="entry name" value="CARBON CATABOLITE REPRESSOR PROTEIN 4"/>
    <property type="match status" value="1"/>
</dbReference>
<dbReference type="SUPFAM" id="SSF56219">
    <property type="entry name" value="DNase I-like"/>
    <property type="match status" value="1"/>
</dbReference>
<dbReference type="GO" id="GO:0000175">
    <property type="term" value="F:3'-5'-RNA exonuclease activity"/>
    <property type="evidence" value="ECO:0007669"/>
    <property type="project" value="TreeGrafter"/>
</dbReference>
<dbReference type="PROSITE" id="PS51257">
    <property type="entry name" value="PROKAR_LIPOPROTEIN"/>
    <property type="match status" value="1"/>
</dbReference>
<dbReference type="STRING" id="683125.SAMN05660206_101426"/>
<dbReference type="Gene3D" id="3.60.10.10">
    <property type="entry name" value="Endonuclease/exonuclease/phosphatase"/>
    <property type="match status" value="1"/>
</dbReference>
<dbReference type="InterPro" id="IPR050410">
    <property type="entry name" value="CCR4/nocturin_mRNA_transcr"/>
</dbReference>
<keyword evidence="2" id="KW-0255">Endonuclease</keyword>
<dbReference type="InterPro" id="IPR036691">
    <property type="entry name" value="Endo/exonu/phosph_ase_sf"/>
</dbReference>
<organism evidence="2 3">
    <name type="scientific">Sphingobacterium wenxiniae</name>
    <dbReference type="NCBI Taxonomy" id="683125"/>
    <lineage>
        <taxon>Bacteria</taxon>
        <taxon>Pseudomonadati</taxon>
        <taxon>Bacteroidota</taxon>
        <taxon>Sphingobacteriia</taxon>
        <taxon>Sphingobacteriales</taxon>
        <taxon>Sphingobacteriaceae</taxon>
        <taxon>Sphingobacterium</taxon>
    </lineage>
</organism>